<gene>
    <name evidence="3" type="ORF">E4021_01120</name>
</gene>
<dbReference type="AlphaFoldDB" id="A0A4S4NQ26"/>
<dbReference type="Proteomes" id="UP000308528">
    <property type="component" value="Unassembled WGS sequence"/>
</dbReference>
<feature type="coiled-coil region" evidence="1">
    <location>
        <begin position="54"/>
        <end position="81"/>
    </location>
</feature>
<evidence type="ECO:0000256" key="2">
    <source>
        <dbReference type="SAM" id="MobiDB-lite"/>
    </source>
</evidence>
<sequence length="154" mass="17615">MAAKENQKEFENPIDGKKVALNPQSLPYPHERGAAVIKPVDRGKITGLAMTAMYEQTNMQLDQIRAQMELLATQANEITHRMTVSERIYEAEMNIDPIVNRTYYLYERSNGKSVLSLISPAEWGPRPPYNFLATVRLLGDHTWEVIERREDQPG</sequence>
<feature type="region of interest" description="Disordered" evidence="2">
    <location>
        <begin position="1"/>
        <end position="24"/>
    </location>
</feature>
<dbReference type="RefSeq" id="WP_136456053.1">
    <property type="nucleotide sequence ID" value="NZ_SRSF01000001.1"/>
</dbReference>
<dbReference type="EMBL" id="SRSF01000001">
    <property type="protein sequence ID" value="THH41227.1"/>
    <property type="molecule type" value="Genomic_DNA"/>
</dbReference>
<dbReference type="Pfam" id="PF10504">
    <property type="entry name" value="DUF2452"/>
    <property type="match status" value="1"/>
</dbReference>
<protein>
    <submittedName>
        <fullName evidence="3">DUF2452 domain-containing protein</fullName>
    </submittedName>
</protein>
<dbReference type="OrthoDB" id="662061at2"/>
<keyword evidence="4" id="KW-1185">Reference proteome</keyword>
<keyword evidence="1" id="KW-0175">Coiled coil</keyword>
<proteinExistence type="predicted"/>
<accession>A0A4S4NQ26</accession>
<name>A0A4S4NQ26_9BACT</name>
<evidence type="ECO:0000313" key="3">
    <source>
        <dbReference type="EMBL" id="THH41227.1"/>
    </source>
</evidence>
<comment type="caution">
    <text evidence="3">The sequence shown here is derived from an EMBL/GenBank/DDBJ whole genome shotgun (WGS) entry which is preliminary data.</text>
</comment>
<reference evidence="3 4" key="1">
    <citation type="submission" date="2019-04" db="EMBL/GenBank/DDBJ databases">
        <title>Lewinella litorea sp. nov., isolated from a marine sand.</title>
        <authorList>
            <person name="Yoon J.-H."/>
        </authorList>
    </citation>
    <scope>NUCLEOTIDE SEQUENCE [LARGE SCALE GENOMIC DNA]</scope>
    <source>
        <strain evidence="3 4">HSMS-39</strain>
    </source>
</reference>
<dbReference type="InterPro" id="IPR019534">
    <property type="entry name" value="DUF2452"/>
</dbReference>
<evidence type="ECO:0000256" key="1">
    <source>
        <dbReference type="SAM" id="Coils"/>
    </source>
</evidence>
<feature type="compositionally biased region" description="Basic and acidic residues" evidence="2">
    <location>
        <begin position="1"/>
        <end position="18"/>
    </location>
</feature>
<evidence type="ECO:0000313" key="4">
    <source>
        <dbReference type="Proteomes" id="UP000308528"/>
    </source>
</evidence>
<organism evidence="3 4">
    <name type="scientific">Neolewinella litorea</name>
    <dbReference type="NCBI Taxonomy" id="2562452"/>
    <lineage>
        <taxon>Bacteria</taxon>
        <taxon>Pseudomonadati</taxon>
        <taxon>Bacteroidota</taxon>
        <taxon>Saprospiria</taxon>
        <taxon>Saprospirales</taxon>
        <taxon>Lewinellaceae</taxon>
        <taxon>Neolewinella</taxon>
    </lineage>
</organism>